<accession>A0A9Q0XJE6</accession>
<keyword evidence="2" id="KW-1185">Reference proteome</keyword>
<gene>
    <name evidence="1" type="ORF">JRQ81_002177</name>
</gene>
<comment type="caution">
    <text evidence="1">The sequence shown here is derived from an EMBL/GenBank/DDBJ whole genome shotgun (WGS) entry which is preliminary data.</text>
</comment>
<organism evidence="1 2">
    <name type="scientific">Phrynocephalus forsythii</name>
    <dbReference type="NCBI Taxonomy" id="171643"/>
    <lineage>
        <taxon>Eukaryota</taxon>
        <taxon>Metazoa</taxon>
        <taxon>Chordata</taxon>
        <taxon>Craniata</taxon>
        <taxon>Vertebrata</taxon>
        <taxon>Euteleostomi</taxon>
        <taxon>Lepidosauria</taxon>
        <taxon>Squamata</taxon>
        <taxon>Bifurcata</taxon>
        <taxon>Unidentata</taxon>
        <taxon>Episquamata</taxon>
        <taxon>Toxicofera</taxon>
        <taxon>Iguania</taxon>
        <taxon>Acrodonta</taxon>
        <taxon>Agamidae</taxon>
        <taxon>Agaminae</taxon>
        <taxon>Phrynocephalus</taxon>
    </lineage>
</organism>
<name>A0A9Q0XJE6_9SAUR</name>
<dbReference type="Proteomes" id="UP001142489">
    <property type="component" value="Unassembled WGS sequence"/>
</dbReference>
<protein>
    <submittedName>
        <fullName evidence="1">Uncharacterized protein</fullName>
    </submittedName>
</protein>
<sequence length="105" mass="12672">MQADQEWNEKMLVQQGFKQDNEPVYFCIYVLYFCTHDSWYVSLLREKSREKVNHLDKDVDIKEFGDAAYDEKQKIVELLETLDLHDARNATIPKQKDFLRRKEKN</sequence>
<evidence type="ECO:0000313" key="2">
    <source>
        <dbReference type="Proteomes" id="UP001142489"/>
    </source>
</evidence>
<reference evidence="1" key="1">
    <citation type="journal article" date="2023" name="DNA Res.">
        <title>Chromosome-level genome assembly of Phrynocephalus forsythii using third-generation DNA sequencing and Hi-C analysis.</title>
        <authorList>
            <person name="Qi Y."/>
            <person name="Zhao W."/>
            <person name="Zhao Y."/>
            <person name="Niu C."/>
            <person name="Cao S."/>
            <person name="Zhang Y."/>
        </authorList>
    </citation>
    <scope>NUCLEOTIDE SEQUENCE</scope>
    <source>
        <tissue evidence="1">Muscle</tissue>
    </source>
</reference>
<dbReference type="AlphaFoldDB" id="A0A9Q0XJE6"/>
<dbReference type="EMBL" id="JAPFRF010000011">
    <property type="protein sequence ID" value="KAJ7316015.1"/>
    <property type="molecule type" value="Genomic_DNA"/>
</dbReference>
<proteinExistence type="predicted"/>
<evidence type="ECO:0000313" key="1">
    <source>
        <dbReference type="EMBL" id="KAJ7316015.1"/>
    </source>
</evidence>